<feature type="region of interest" description="Disordered" evidence="1">
    <location>
        <begin position="29"/>
        <end position="81"/>
    </location>
</feature>
<protein>
    <submittedName>
        <fullName evidence="2">Uncharacterized protein</fullName>
    </submittedName>
</protein>
<feature type="compositionally biased region" description="Low complexity" evidence="1">
    <location>
        <begin position="30"/>
        <end position="52"/>
    </location>
</feature>
<dbReference type="EMBL" id="CAAALY010249735">
    <property type="protein sequence ID" value="VEL35398.1"/>
    <property type="molecule type" value="Genomic_DNA"/>
</dbReference>
<evidence type="ECO:0000313" key="3">
    <source>
        <dbReference type="Proteomes" id="UP000784294"/>
    </source>
</evidence>
<organism evidence="2 3">
    <name type="scientific">Protopolystoma xenopodis</name>
    <dbReference type="NCBI Taxonomy" id="117903"/>
    <lineage>
        <taxon>Eukaryota</taxon>
        <taxon>Metazoa</taxon>
        <taxon>Spiralia</taxon>
        <taxon>Lophotrochozoa</taxon>
        <taxon>Platyhelminthes</taxon>
        <taxon>Monogenea</taxon>
        <taxon>Polyopisthocotylea</taxon>
        <taxon>Polystomatidea</taxon>
        <taxon>Polystomatidae</taxon>
        <taxon>Protopolystoma</taxon>
    </lineage>
</organism>
<name>A0A3S5BQX3_9PLAT</name>
<proteinExistence type="predicted"/>
<evidence type="ECO:0000256" key="1">
    <source>
        <dbReference type="SAM" id="MobiDB-lite"/>
    </source>
</evidence>
<keyword evidence="3" id="KW-1185">Reference proteome</keyword>
<comment type="caution">
    <text evidence="2">The sequence shown here is derived from an EMBL/GenBank/DDBJ whole genome shotgun (WGS) entry which is preliminary data.</text>
</comment>
<feature type="compositionally biased region" description="Acidic residues" evidence="1">
    <location>
        <begin position="68"/>
        <end position="77"/>
    </location>
</feature>
<accession>A0A3S5BQX3</accession>
<feature type="compositionally biased region" description="Gly residues" evidence="1">
    <location>
        <begin position="53"/>
        <end position="62"/>
    </location>
</feature>
<evidence type="ECO:0000313" key="2">
    <source>
        <dbReference type="EMBL" id="VEL35398.1"/>
    </source>
</evidence>
<dbReference type="AlphaFoldDB" id="A0A3S5BQX3"/>
<sequence length="106" mass="10846">MFNKPANAPFFSTGMSDLSDHISERSFHVSRPFSAPGSPSASGRSTPLRGSSCGTGGGGGGSLRSCSDSEDDEDVDDNTERIELGLCGLDISVADEPSTADAYAPA</sequence>
<dbReference type="Proteomes" id="UP000784294">
    <property type="component" value="Unassembled WGS sequence"/>
</dbReference>
<reference evidence="2" key="1">
    <citation type="submission" date="2018-11" db="EMBL/GenBank/DDBJ databases">
        <authorList>
            <consortium name="Pathogen Informatics"/>
        </authorList>
    </citation>
    <scope>NUCLEOTIDE SEQUENCE</scope>
</reference>
<gene>
    <name evidence="2" type="ORF">PXEA_LOCUS28838</name>
</gene>